<comment type="caution">
    <text evidence="1">The sequence shown here is derived from an EMBL/GenBank/DDBJ whole genome shotgun (WGS) entry which is preliminary data.</text>
</comment>
<dbReference type="Proteomes" id="UP000524450">
    <property type="component" value="Unassembled WGS sequence"/>
</dbReference>
<accession>A0A840FNV8</accession>
<name>A0A840FNV8_9BURK</name>
<gene>
    <name evidence="1" type="ORF">GGD71_005039</name>
</gene>
<dbReference type="EMBL" id="JACIFZ010000007">
    <property type="protein sequence ID" value="MBB4224246.1"/>
    <property type="molecule type" value="Genomic_DNA"/>
</dbReference>
<reference evidence="1 2" key="1">
    <citation type="submission" date="2020-08" db="EMBL/GenBank/DDBJ databases">
        <title>Genomic Encyclopedia of Type Strains, Phase IV (KMG-V): Genome sequencing to study the core and pangenomes of soil and plant-associated prokaryotes.</title>
        <authorList>
            <person name="Whitman W."/>
        </authorList>
    </citation>
    <scope>NUCLEOTIDE SEQUENCE [LARGE SCALE GENOMIC DNA]</scope>
    <source>
        <strain evidence="1 2">34/80</strain>
    </source>
</reference>
<dbReference type="AlphaFoldDB" id="A0A840FNV8"/>
<sequence>MKLECQGKPEVMNPTESQIKKTILKLRSYGPCSFASLTDDLGNYIQVAGGGVTCMVEKYEISGDNRMRAFHDKPSPVFPDGTVLVFGGGELKMKADEWFLSDMVVELFLCFFHKREYPENVGWRKAPGF</sequence>
<organism evidence="1 2">
    <name type="scientific">Variovorax guangxiensis</name>
    <dbReference type="NCBI Taxonomy" id="1775474"/>
    <lineage>
        <taxon>Bacteria</taxon>
        <taxon>Pseudomonadati</taxon>
        <taxon>Pseudomonadota</taxon>
        <taxon>Betaproteobacteria</taxon>
        <taxon>Burkholderiales</taxon>
        <taxon>Comamonadaceae</taxon>
        <taxon>Variovorax</taxon>
    </lineage>
</organism>
<evidence type="ECO:0000313" key="2">
    <source>
        <dbReference type="Proteomes" id="UP000524450"/>
    </source>
</evidence>
<dbReference type="RefSeq" id="WP_184641267.1">
    <property type="nucleotide sequence ID" value="NZ_JACIFZ010000007.1"/>
</dbReference>
<protein>
    <submittedName>
        <fullName evidence="1">Uncharacterized protein</fullName>
    </submittedName>
</protein>
<evidence type="ECO:0000313" key="1">
    <source>
        <dbReference type="EMBL" id="MBB4224246.1"/>
    </source>
</evidence>
<proteinExistence type="predicted"/>